<name>A0A371D8J5_9APHY</name>
<evidence type="ECO:0000313" key="2">
    <source>
        <dbReference type="Proteomes" id="UP000256964"/>
    </source>
</evidence>
<dbReference type="Gene3D" id="3.80.10.10">
    <property type="entry name" value="Ribonuclease Inhibitor"/>
    <property type="match status" value="1"/>
</dbReference>
<evidence type="ECO:0000313" key="1">
    <source>
        <dbReference type="EMBL" id="RDX48822.1"/>
    </source>
</evidence>
<proteinExistence type="predicted"/>
<dbReference type="AlphaFoldDB" id="A0A371D8J5"/>
<dbReference type="InterPro" id="IPR032675">
    <property type="entry name" value="LRR_dom_sf"/>
</dbReference>
<dbReference type="SUPFAM" id="SSF52047">
    <property type="entry name" value="RNI-like"/>
    <property type="match status" value="1"/>
</dbReference>
<organism evidence="1 2">
    <name type="scientific">Lentinus brumalis</name>
    <dbReference type="NCBI Taxonomy" id="2498619"/>
    <lineage>
        <taxon>Eukaryota</taxon>
        <taxon>Fungi</taxon>
        <taxon>Dikarya</taxon>
        <taxon>Basidiomycota</taxon>
        <taxon>Agaricomycotina</taxon>
        <taxon>Agaricomycetes</taxon>
        <taxon>Polyporales</taxon>
        <taxon>Polyporaceae</taxon>
        <taxon>Lentinus</taxon>
    </lineage>
</organism>
<reference evidence="1 2" key="1">
    <citation type="journal article" date="2018" name="Biotechnol. Biofuels">
        <title>Integrative visual omics of the white-rot fungus Polyporus brumalis exposes the biotechnological potential of its oxidative enzymes for delignifying raw plant biomass.</title>
        <authorList>
            <person name="Miyauchi S."/>
            <person name="Rancon A."/>
            <person name="Drula E."/>
            <person name="Hage H."/>
            <person name="Chaduli D."/>
            <person name="Favel A."/>
            <person name="Grisel S."/>
            <person name="Henrissat B."/>
            <person name="Herpoel-Gimbert I."/>
            <person name="Ruiz-Duenas F.J."/>
            <person name="Chevret D."/>
            <person name="Hainaut M."/>
            <person name="Lin J."/>
            <person name="Wang M."/>
            <person name="Pangilinan J."/>
            <person name="Lipzen A."/>
            <person name="Lesage-Meessen L."/>
            <person name="Navarro D."/>
            <person name="Riley R."/>
            <person name="Grigoriev I.V."/>
            <person name="Zhou S."/>
            <person name="Raouche S."/>
            <person name="Rosso M.N."/>
        </authorList>
    </citation>
    <scope>NUCLEOTIDE SEQUENCE [LARGE SCALE GENOMIC DNA]</scope>
    <source>
        <strain evidence="1 2">BRFM 1820</strain>
    </source>
</reference>
<keyword evidence="2" id="KW-1185">Reference proteome</keyword>
<accession>A0A371D8J5</accession>
<sequence length="487" mass="55116">MAFKQVAESPKDVPALNLDVFRIILQSCAVADLLRAGYVSRTIRKEVVEELLSRPVHLEGNTQIESFCHLMLAGNPSRFAYLHTFIIHHTAHITPDAVGMLVQVISRATQLRRLYLRRCEALFTKQDTRFADAVSQLGHLRLLQVWVGREVHEYIRLMVLRLRSALKTLDLPHEDDNQLGLHFPNEVAEHQPRLEKLHIGYSSLSSRWTPYPSLRILSLCIGDQRIDLRCISQTFPNLREFSFTAHIFEVDVVNPSDQIAATRNASIALHRDGGGWRSLDYLHGTIGDLYALCLACPVRRVGLGQYDYTSHLAYLDVISRTRPRRVDVMVYCSPWFQTVILASPSLFVYGTESTEPGAVSHMSLFVAVPAEEVVTTRMLIDTISPFLPTCQLEYLHVKIGEFFLRDESVYLLEPPPVHPKLQETMAKIDIAVLVSALATSGSSVRTIVLSPASRERTVWTVDRGDGRQVLRRLDPYTASQVVELEER</sequence>
<dbReference type="EMBL" id="KZ857409">
    <property type="protein sequence ID" value="RDX48822.1"/>
    <property type="molecule type" value="Genomic_DNA"/>
</dbReference>
<dbReference type="OrthoDB" id="2746427at2759"/>
<protein>
    <recommendedName>
        <fullName evidence="3">F-box domain-containing protein</fullName>
    </recommendedName>
</protein>
<gene>
    <name evidence="1" type="ORF">OH76DRAFT_1483618</name>
</gene>
<evidence type="ECO:0008006" key="3">
    <source>
        <dbReference type="Google" id="ProtNLM"/>
    </source>
</evidence>
<dbReference type="Proteomes" id="UP000256964">
    <property type="component" value="Unassembled WGS sequence"/>
</dbReference>